<evidence type="ECO:0000313" key="2">
    <source>
        <dbReference type="Proteomes" id="UP001500596"/>
    </source>
</evidence>
<dbReference type="Proteomes" id="UP001500596">
    <property type="component" value="Unassembled WGS sequence"/>
</dbReference>
<keyword evidence="2" id="KW-1185">Reference proteome</keyword>
<dbReference type="EMBL" id="BAAAPK010000002">
    <property type="protein sequence ID" value="GAA1685946.1"/>
    <property type="molecule type" value="Genomic_DNA"/>
</dbReference>
<protein>
    <submittedName>
        <fullName evidence="1">Uncharacterized protein</fullName>
    </submittedName>
</protein>
<organism evidence="1 2">
    <name type="scientific">Microbacterium lacus</name>
    <dbReference type="NCBI Taxonomy" id="415217"/>
    <lineage>
        <taxon>Bacteria</taxon>
        <taxon>Bacillati</taxon>
        <taxon>Actinomycetota</taxon>
        <taxon>Actinomycetes</taxon>
        <taxon>Micrococcales</taxon>
        <taxon>Microbacteriaceae</taxon>
        <taxon>Microbacterium</taxon>
    </lineage>
</organism>
<name>A0ABP4TCJ2_9MICO</name>
<proteinExistence type="predicted"/>
<accession>A0ABP4TCJ2</accession>
<gene>
    <name evidence="1" type="ORF">GCM10009807_32140</name>
</gene>
<evidence type="ECO:0000313" key="1">
    <source>
        <dbReference type="EMBL" id="GAA1685946.1"/>
    </source>
</evidence>
<sequence>MFTREPAFLAAVAELPIAARVADGAHDAVAVLGGERVVEQALRAQDDGAVALVVSDAVSLRTADFEALHAGVRIPLVIARRRVRPDVANGLGAASDAVRAVVVEASATAAERIGTTRDAVAWARLLARGDLRSVAVEATPTASLALFERATVPVTVLVSVARTGASVIRAHTLGHERAEVTIDDGALVQRVEQTTGEGTTIAPHRFETLHRLTLRRALAAAADQTQPTDLADALHDARFADALAAAESAEPRRHKRS</sequence>
<comment type="caution">
    <text evidence="1">The sequence shown here is derived from an EMBL/GenBank/DDBJ whole genome shotgun (WGS) entry which is preliminary data.</text>
</comment>
<reference evidence="2" key="1">
    <citation type="journal article" date="2019" name="Int. J. Syst. Evol. Microbiol.">
        <title>The Global Catalogue of Microorganisms (GCM) 10K type strain sequencing project: providing services to taxonomists for standard genome sequencing and annotation.</title>
        <authorList>
            <consortium name="The Broad Institute Genomics Platform"/>
            <consortium name="The Broad Institute Genome Sequencing Center for Infectious Disease"/>
            <person name="Wu L."/>
            <person name="Ma J."/>
        </authorList>
    </citation>
    <scope>NUCLEOTIDE SEQUENCE [LARGE SCALE GENOMIC DNA]</scope>
    <source>
        <strain evidence="2">JCM 15575</strain>
    </source>
</reference>